<feature type="active site" description="Proton donor/acceptor" evidence="9">
    <location>
        <position position="206"/>
    </location>
</feature>
<evidence type="ECO:0000256" key="3">
    <source>
        <dbReference type="ARBA" id="ARBA00022723"/>
    </source>
</evidence>
<dbReference type="OrthoDB" id="9801430at2"/>
<protein>
    <recommendedName>
        <fullName evidence="9 10">D-alanyl-D-alanine dipeptidase</fullName>
        <shortName evidence="9 10">D-Ala-D-Ala dipeptidase</shortName>
        <ecNumber evidence="9 10">3.4.13.22</ecNumber>
    </recommendedName>
</protein>
<comment type="catalytic activity">
    <reaction evidence="1 9 10">
        <text>D-alanyl-D-alanine + H2O = 2 D-alanine</text>
        <dbReference type="Rhea" id="RHEA:20661"/>
        <dbReference type="ChEBI" id="CHEBI:15377"/>
        <dbReference type="ChEBI" id="CHEBI:57416"/>
        <dbReference type="ChEBI" id="CHEBI:57822"/>
        <dbReference type="EC" id="3.4.13.22"/>
    </reaction>
</comment>
<keyword evidence="3 9" id="KW-0479">Metal-binding</keyword>
<feature type="binding site" evidence="9">
    <location>
        <position position="142"/>
    </location>
    <ligand>
        <name>Zn(2+)</name>
        <dbReference type="ChEBI" id="CHEBI:29105"/>
        <note>catalytic</note>
    </ligand>
</feature>
<keyword evidence="2 9" id="KW-0645">Protease</keyword>
<dbReference type="InterPro" id="IPR009045">
    <property type="entry name" value="Zn_M74/Hedgehog-like"/>
</dbReference>
<dbReference type="GO" id="GO:0008270">
    <property type="term" value="F:zinc ion binding"/>
    <property type="evidence" value="ECO:0007669"/>
    <property type="project" value="UniProtKB-UniRule"/>
</dbReference>
<dbReference type="Proteomes" id="UP000241074">
    <property type="component" value="Chromosome"/>
</dbReference>
<dbReference type="Pfam" id="PF01427">
    <property type="entry name" value="Peptidase_M15"/>
    <property type="match status" value="1"/>
</dbReference>
<reference evidence="11 12" key="1">
    <citation type="submission" date="2018-03" db="EMBL/GenBank/DDBJ databases">
        <title>Ahniella affigens gen. nov., sp. nov., a gammaproteobacterium isolated from sandy soil near a stream.</title>
        <authorList>
            <person name="Ko Y."/>
            <person name="Kim J.-H."/>
        </authorList>
    </citation>
    <scope>NUCLEOTIDE SEQUENCE [LARGE SCALE GENOMIC DNA]</scope>
    <source>
        <strain evidence="11 12">D13</strain>
    </source>
</reference>
<comment type="cofactor">
    <cofactor evidence="9">
        <name>Zn(2+)</name>
        <dbReference type="ChEBI" id="CHEBI:29105"/>
    </cofactor>
    <text evidence="9">Binds 1 zinc ion per subunit.</text>
</comment>
<evidence type="ECO:0000256" key="9">
    <source>
        <dbReference type="HAMAP-Rule" id="MF_01924"/>
    </source>
</evidence>
<evidence type="ECO:0000256" key="4">
    <source>
        <dbReference type="ARBA" id="ARBA00022801"/>
    </source>
</evidence>
<keyword evidence="4 9" id="KW-0378">Hydrolase</keyword>
<dbReference type="SUPFAM" id="SSF55166">
    <property type="entry name" value="Hedgehog/DD-peptidase"/>
    <property type="match status" value="1"/>
</dbReference>
<dbReference type="PIRSF" id="PIRSF026671">
    <property type="entry name" value="AA_dipeptidase"/>
    <property type="match status" value="1"/>
</dbReference>
<dbReference type="GO" id="GO:0006508">
    <property type="term" value="P:proteolysis"/>
    <property type="evidence" value="ECO:0007669"/>
    <property type="project" value="UniProtKB-KW"/>
</dbReference>
<reference evidence="11 12" key="2">
    <citation type="submission" date="2018-03" db="EMBL/GenBank/DDBJ databases">
        <authorList>
            <person name="Keele B.F."/>
        </authorList>
    </citation>
    <scope>NUCLEOTIDE SEQUENCE [LARGE SCALE GENOMIC DNA]</scope>
    <source>
        <strain evidence="11 12">D13</strain>
    </source>
</reference>
<feature type="binding site" evidence="9">
    <location>
        <position position="209"/>
    </location>
    <ligand>
        <name>Zn(2+)</name>
        <dbReference type="ChEBI" id="CHEBI:29105"/>
        <note>catalytic</note>
    </ligand>
</feature>
<dbReference type="GO" id="GO:0160237">
    <property type="term" value="F:D-Ala-D-Ala dipeptidase activity"/>
    <property type="evidence" value="ECO:0007669"/>
    <property type="project" value="UniProtKB-EC"/>
</dbReference>
<dbReference type="GO" id="GO:0008237">
    <property type="term" value="F:metallopeptidase activity"/>
    <property type="evidence" value="ECO:0007669"/>
    <property type="project" value="UniProtKB-KW"/>
</dbReference>
<dbReference type="HAMAP" id="MF_01924">
    <property type="entry name" value="A_A_dipeptidase"/>
    <property type="match status" value="1"/>
</dbReference>
<evidence type="ECO:0000313" key="12">
    <source>
        <dbReference type="Proteomes" id="UP000241074"/>
    </source>
</evidence>
<name>A0A2P1PZ21_9GAMM</name>
<evidence type="ECO:0000313" key="11">
    <source>
        <dbReference type="EMBL" id="AVQ00088.1"/>
    </source>
</evidence>
<dbReference type="PANTHER" id="PTHR43126">
    <property type="entry name" value="D-ALANYL-D-ALANINE DIPEPTIDASE"/>
    <property type="match status" value="1"/>
</dbReference>
<organism evidence="11 12">
    <name type="scientific">Ahniella affigens</name>
    <dbReference type="NCBI Taxonomy" id="2021234"/>
    <lineage>
        <taxon>Bacteria</taxon>
        <taxon>Pseudomonadati</taxon>
        <taxon>Pseudomonadota</taxon>
        <taxon>Gammaproteobacteria</taxon>
        <taxon>Lysobacterales</taxon>
        <taxon>Rhodanobacteraceae</taxon>
        <taxon>Ahniella</taxon>
    </lineage>
</organism>
<accession>A0A2P1PZ21</accession>
<evidence type="ECO:0000256" key="2">
    <source>
        <dbReference type="ARBA" id="ARBA00022670"/>
    </source>
</evidence>
<dbReference type="GO" id="GO:0071555">
    <property type="term" value="P:cell wall organization"/>
    <property type="evidence" value="ECO:0007669"/>
    <property type="project" value="UniProtKB-KW"/>
</dbReference>
<evidence type="ECO:0000256" key="7">
    <source>
        <dbReference type="ARBA" id="ARBA00023049"/>
    </source>
</evidence>
<evidence type="ECO:0000256" key="10">
    <source>
        <dbReference type="PIRNR" id="PIRNR026671"/>
    </source>
</evidence>
<comment type="similarity">
    <text evidence="9 10">Belongs to the peptidase M15D family.</text>
</comment>
<evidence type="ECO:0000256" key="8">
    <source>
        <dbReference type="ARBA" id="ARBA00023316"/>
    </source>
</evidence>
<keyword evidence="12" id="KW-1185">Reference proteome</keyword>
<sequence>MLLAGLTLVACTHRSKPVTPALTPLVDVQSLVPDLHVDMRYFGTNNFVGTRIDGYEANKCLLQAPVANALAAVERRLRAESKRLLIFDCYRPKRAVAHFMRWARDLDDQATKPAYYPNLDKSVLVPDYIAEQSGHSRADTVDLAIMTCQSVDDINTCTMLDFGTPFDFFDPLANTDSDKVSAQSRTNRQALVDAMAAAGFRNYPLEWWHFTLNDPEHPGPARDEPVQ</sequence>
<dbReference type="AlphaFoldDB" id="A0A2P1PZ21"/>
<feature type="site" description="Transition state stabilizer" evidence="9">
    <location>
        <position position="91"/>
    </location>
</feature>
<keyword evidence="7 9" id="KW-0482">Metalloprotease</keyword>
<evidence type="ECO:0000256" key="6">
    <source>
        <dbReference type="ARBA" id="ARBA00022997"/>
    </source>
</evidence>
<feature type="binding site" evidence="9">
    <location>
        <position position="135"/>
    </location>
    <ligand>
        <name>Zn(2+)</name>
        <dbReference type="ChEBI" id="CHEBI:29105"/>
        <note>catalytic</note>
    </ligand>
</feature>
<dbReference type="CDD" id="cd14817">
    <property type="entry name" value="D-Ala-D-Ala_dipeptidase_VanX"/>
    <property type="match status" value="1"/>
</dbReference>
<evidence type="ECO:0000256" key="5">
    <source>
        <dbReference type="ARBA" id="ARBA00022833"/>
    </source>
</evidence>
<dbReference type="InterPro" id="IPR000755">
    <property type="entry name" value="A_A_dipeptidase"/>
</dbReference>
<dbReference type="Gene3D" id="3.30.1380.10">
    <property type="match status" value="1"/>
</dbReference>
<dbReference type="KEGG" id="xba:C7S18_11530"/>
<evidence type="ECO:0000256" key="1">
    <source>
        <dbReference type="ARBA" id="ARBA00001362"/>
    </source>
</evidence>
<keyword evidence="8 10" id="KW-0961">Cell wall biogenesis/degradation</keyword>
<gene>
    <name evidence="9" type="primary">ddpX</name>
    <name evidence="11" type="ORF">C7S18_11530</name>
</gene>
<keyword evidence="6 9" id="KW-0224">Dipeptidase</keyword>
<dbReference type="PANTHER" id="PTHR43126:SF1">
    <property type="entry name" value="D-ALANYL-D-ALANINE DIPEPTIDASE"/>
    <property type="match status" value="1"/>
</dbReference>
<proteinExistence type="inferred from homology"/>
<comment type="function">
    <text evidence="9 10">Catalyzes hydrolysis of the D-alanyl-D-alanine dipeptide.</text>
</comment>
<dbReference type="EC" id="3.4.13.22" evidence="9 10"/>
<dbReference type="EMBL" id="CP027860">
    <property type="protein sequence ID" value="AVQ00088.1"/>
    <property type="molecule type" value="Genomic_DNA"/>
</dbReference>
<keyword evidence="5 9" id="KW-0862">Zinc</keyword>